<dbReference type="GO" id="GO:0140647">
    <property type="term" value="P:P450-containing electron transport chain"/>
    <property type="evidence" value="ECO:0007669"/>
    <property type="project" value="InterPro"/>
</dbReference>
<dbReference type="InterPro" id="IPR036010">
    <property type="entry name" value="2Fe-2S_ferredoxin-like_sf"/>
</dbReference>
<keyword evidence="1" id="KW-0001">2Fe-2S</keyword>
<proteinExistence type="predicted"/>
<dbReference type="AlphaFoldDB" id="A0A5J5IDF2"/>
<dbReference type="PANTHER" id="PTHR23426">
    <property type="entry name" value="FERREDOXIN/ADRENODOXIN"/>
    <property type="match status" value="1"/>
</dbReference>
<comment type="cofactor">
    <cofactor evidence="5">
        <name>[2Fe-2S] cluster</name>
        <dbReference type="ChEBI" id="CHEBI:190135"/>
    </cofactor>
</comment>
<protein>
    <submittedName>
        <fullName evidence="6">2Fe-2S iron-sulfur cluster binding domain-containing protein</fullName>
    </submittedName>
</protein>
<keyword evidence="4" id="KW-0411">Iron-sulfur</keyword>
<sequence>MVIQKSDIRFTVIGEDASYVIETYTGEYRNLMALITDKIYVEDFGECKGMGRCGTCVVEIMDIEDNLHLLERNEEATMKKIGMTNPNYRLACQVLINEELKNATFRICYNY</sequence>
<evidence type="ECO:0000313" key="7">
    <source>
        <dbReference type="Proteomes" id="UP000326903"/>
    </source>
</evidence>
<dbReference type="SUPFAM" id="SSF54292">
    <property type="entry name" value="2Fe-2S ferredoxin-like"/>
    <property type="match status" value="1"/>
</dbReference>
<gene>
    <name evidence="6" type="ORF">FW778_17200</name>
</gene>
<dbReference type="RefSeq" id="WP_150416091.1">
    <property type="nucleotide sequence ID" value="NZ_VYQF01000006.1"/>
</dbReference>
<dbReference type="GO" id="GO:0051537">
    <property type="term" value="F:2 iron, 2 sulfur cluster binding"/>
    <property type="evidence" value="ECO:0007669"/>
    <property type="project" value="UniProtKB-KW"/>
</dbReference>
<evidence type="ECO:0000256" key="5">
    <source>
        <dbReference type="ARBA" id="ARBA00034078"/>
    </source>
</evidence>
<dbReference type="EMBL" id="VYQF01000006">
    <property type="protein sequence ID" value="KAA9037166.1"/>
    <property type="molecule type" value="Genomic_DNA"/>
</dbReference>
<dbReference type="PANTHER" id="PTHR23426:SF65">
    <property type="entry name" value="FERREDOXIN-2, MITOCHONDRIAL"/>
    <property type="match status" value="1"/>
</dbReference>
<keyword evidence="2" id="KW-0479">Metal-binding</keyword>
<comment type="caution">
    <text evidence="6">The sequence shown here is derived from an EMBL/GenBank/DDBJ whole genome shotgun (WGS) entry which is preliminary data.</text>
</comment>
<organism evidence="6 7">
    <name type="scientific">Ginsengibacter hankyongi</name>
    <dbReference type="NCBI Taxonomy" id="2607284"/>
    <lineage>
        <taxon>Bacteria</taxon>
        <taxon>Pseudomonadati</taxon>
        <taxon>Bacteroidota</taxon>
        <taxon>Chitinophagia</taxon>
        <taxon>Chitinophagales</taxon>
        <taxon>Chitinophagaceae</taxon>
        <taxon>Ginsengibacter</taxon>
    </lineage>
</organism>
<evidence type="ECO:0000256" key="2">
    <source>
        <dbReference type="ARBA" id="ARBA00022723"/>
    </source>
</evidence>
<evidence type="ECO:0000256" key="1">
    <source>
        <dbReference type="ARBA" id="ARBA00022714"/>
    </source>
</evidence>
<reference evidence="6 7" key="1">
    <citation type="submission" date="2019-09" db="EMBL/GenBank/DDBJ databases">
        <title>Draft genome sequence of Ginsengibacter sp. BR5-29.</title>
        <authorList>
            <person name="Im W.-T."/>
        </authorList>
    </citation>
    <scope>NUCLEOTIDE SEQUENCE [LARGE SCALE GENOMIC DNA]</scope>
    <source>
        <strain evidence="6 7">BR5-29</strain>
    </source>
</reference>
<keyword evidence="3" id="KW-0408">Iron</keyword>
<name>A0A5J5IDF2_9BACT</name>
<evidence type="ECO:0000256" key="4">
    <source>
        <dbReference type="ARBA" id="ARBA00023014"/>
    </source>
</evidence>
<dbReference type="InterPro" id="IPR012675">
    <property type="entry name" value="Beta-grasp_dom_sf"/>
</dbReference>
<dbReference type="Gene3D" id="3.10.20.30">
    <property type="match status" value="1"/>
</dbReference>
<dbReference type="GO" id="GO:0046872">
    <property type="term" value="F:metal ion binding"/>
    <property type="evidence" value="ECO:0007669"/>
    <property type="project" value="UniProtKB-KW"/>
</dbReference>
<evidence type="ECO:0000256" key="3">
    <source>
        <dbReference type="ARBA" id="ARBA00023004"/>
    </source>
</evidence>
<accession>A0A5J5IDF2</accession>
<dbReference type="GO" id="GO:0009055">
    <property type="term" value="F:electron transfer activity"/>
    <property type="evidence" value="ECO:0007669"/>
    <property type="project" value="TreeGrafter"/>
</dbReference>
<dbReference type="InterPro" id="IPR001055">
    <property type="entry name" value="Adrenodoxin-like"/>
</dbReference>
<keyword evidence="7" id="KW-1185">Reference proteome</keyword>
<evidence type="ECO:0000313" key="6">
    <source>
        <dbReference type="EMBL" id="KAA9037166.1"/>
    </source>
</evidence>
<dbReference type="Proteomes" id="UP000326903">
    <property type="component" value="Unassembled WGS sequence"/>
</dbReference>